<dbReference type="EMBL" id="MU277310">
    <property type="protein sequence ID" value="KAI0055120.1"/>
    <property type="molecule type" value="Genomic_DNA"/>
</dbReference>
<reference evidence="1" key="1">
    <citation type="submission" date="2021-03" db="EMBL/GenBank/DDBJ databases">
        <authorList>
            <consortium name="DOE Joint Genome Institute"/>
            <person name="Ahrendt S."/>
            <person name="Looney B.P."/>
            <person name="Miyauchi S."/>
            <person name="Morin E."/>
            <person name="Drula E."/>
            <person name="Courty P.E."/>
            <person name="Chicoki N."/>
            <person name="Fauchery L."/>
            <person name="Kohler A."/>
            <person name="Kuo A."/>
            <person name="Labutti K."/>
            <person name="Pangilinan J."/>
            <person name="Lipzen A."/>
            <person name="Riley R."/>
            <person name="Andreopoulos W."/>
            <person name="He G."/>
            <person name="Johnson J."/>
            <person name="Barry K.W."/>
            <person name="Grigoriev I.V."/>
            <person name="Nagy L."/>
            <person name="Hibbett D."/>
            <person name="Henrissat B."/>
            <person name="Matheny P.B."/>
            <person name="Labbe J."/>
            <person name="Martin F."/>
        </authorList>
    </citation>
    <scope>NUCLEOTIDE SEQUENCE</scope>
    <source>
        <strain evidence="1">HHB10654</strain>
    </source>
</reference>
<evidence type="ECO:0000313" key="1">
    <source>
        <dbReference type="EMBL" id="KAI0055120.1"/>
    </source>
</evidence>
<evidence type="ECO:0000313" key="2">
    <source>
        <dbReference type="Proteomes" id="UP000814140"/>
    </source>
</evidence>
<organism evidence="1 2">
    <name type="scientific">Artomyces pyxidatus</name>
    <dbReference type="NCBI Taxonomy" id="48021"/>
    <lineage>
        <taxon>Eukaryota</taxon>
        <taxon>Fungi</taxon>
        <taxon>Dikarya</taxon>
        <taxon>Basidiomycota</taxon>
        <taxon>Agaricomycotina</taxon>
        <taxon>Agaricomycetes</taxon>
        <taxon>Russulales</taxon>
        <taxon>Auriscalpiaceae</taxon>
        <taxon>Artomyces</taxon>
    </lineage>
</organism>
<keyword evidence="2" id="KW-1185">Reference proteome</keyword>
<protein>
    <submittedName>
        <fullName evidence="1">Uncharacterized protein</fullName>
    </submittedName>
</protein>
<gene>
    <name evidence="1" type="ORF">BV25DRAFT_1843179</name>
</gene>
<name>A0ACB8SGF6_9AGAM</name>
<reference evidence="1" key="2">
    <citation type="journal article" date="2022" name="New Phytol.">
        <title>Evolutionary transition to the ectomycorrhizal habit in the genomes of a hyperdiverse lineage of mushroom-forming fungi.</title>
        <authorList>
            <person name="Looney B."/>
            <person name="Miyauchi S."/>
            <person name="Morin E."/>
            <person name="Drula E."/>
            <person name="Courty P.E."/>
            <person name="Kohler A."/>
            <person name="Kuo A."/>
            <person name="LaButti K."/>
            <person name="Pangilinan J."/>
            <person name="Lipzen A."/>
            <person name="Riley R."/>
            <person name="Andreopoulos W."/>
            <person name="He G."/>
            <person name="Johnson J."/>
            <person name="Nolan M."/>
            <person name="Tritt A."/>
            <person name="Barry K.W."/>
            <person name="Grigoriev I.V."/>
            <person name="Nagy L.G."/>
            <person name="Hibbett D."/>
            <person name="Henrissat B."/>
            <person name="Matheny P.B."/>
            <person name="Labbe J."/>
            <person name="Martin F.M."/>
        </authorList>
    </citation>
    <scope>NUCLEOTIDE SEQUENCE</scope>
    <source>
        <strain evidence="1">HHB10654</strain>
    </source>
</reference>
<accession>A0ACB8SGF6</accession>
<comment type="caution">
    <text evidence="1">The sequence shown here is derived from an EMBL/GenBank/DDBJ whole genome shotgun (WGS) entry which is preliminary data.</text>
</comment>
<dbReference type="Proteomes" id="UP000814140">
    <property type="component" value="Unassembled WGS sequence"/>
</dbReference>
<sequence length="627" mass="68375">MRSAASSRSDAFPRGKGEIKSNSTPGIPLHNSSDAATVEDREAMILGPVAASQKCWMRPPTQTAASKGNRWEMRGKRVYSEPTYLSVGGPFPSAVNSQPLASPTMVEYEAAQSNAKTVAPFVDASSAPGRGGSQSEGPGVSSKPQQLYLFLPEGKLTKRPESELLRRSLLETEIRRGMELQLQRTLADTAPDGDDWYAIVYGTGKGVFPGPFADLEKAPVGFYGTHYRGFRTHSAAFNWFRVHHADAGVECMGLVELGASPPALRHSYGLISTQSSMAGRTKMATPLPTFKRHPALGWPAMRMARRLVLRWFPKRCAGNEHPKWWPITTICDAGHRTMRGCPTSATRSPRRRSLSLQAHCSDDVARVPDAPRPRSRDLEGRGEVGRVSIRAPLDQRICGRTFSTTASNDAPSPTGCLFDARRWGGPCAWPSVQSCTGPRYLEGELQAQEARQMPQEEPKKSTGPDYPRTQHAAICRASPCAAAANWSAARANCHKMRSAHCRSAQVGALRPPWLMRPSPLNPAQAPVADWSQSLVLMRKPLGQAAALTASTTFRPKAAPTYYELSERGLNPAHLPPRNKPCQSQATQGESSAPTAFGSNQRRNWKGAWCCLKSTLLPFGEQQSVKTL</sequence>
<proteinExistence type="predicted"/>